<feature type="domain" description="Transcriptional coactivator p15 (PC4) C-terminal" evidence="1">
    <location>
        <begin position="19"/>
        <end position="64"/>
    </location>
</feature>
<dbReference type="GO" id="GO:0006355">
    <property type="term" value="P:regulation of DNA-templated transcription"/>
    <property type="evidence" value="ECO:0007669"/>
    <property type="project" value="InterPro"/>
</dbReference>
<evidence type="ECO:0000259" key="1">
    <source>
        <dbReference type="Pfam" id="PF02229"/>
    </source>
</evidence>
<evidence type="ECO:0000313" key="3">
    <source>
        <dbReference type="Proteomes" id="UP000242754"/>
    </source>
</evidence>
<organism evidence="2 3">
    <name type="scientific">Trichococcus palustris</name>
    <dbReference type="NCBI Taxonomy" id="140314"/>
    <lineage>
        <taxon>Bacteria</taxon>
        <taxon>Bacillati</taxon>
        <taxon>Bacillota</taxon>
        <taxon>Bacilli</taxon>
        <taxon>Lactobacillales</taxon>
        <taxon>Carnobacteriaceae</taxon>
        <taxon>Trichococcus</taxon>
    </lineage>
</organism>
<name>A0A143YYE1_9LACT</name>
<dbReference type="GO" id="GO:0003677">
    <property type="term" value="F:DNA binding"/>
    <property type="evidence" value="ECO:0007669"/>
    <property type="project" value="InterPro"/>
</dbReference>
<dbReference type="InterPro" id="IPR017154">
    <property type="entry name" value="PC4-like"/>
</dbReference>
<evidence type="ECO:0000313" key="2">
    <source>
        <dbReference type="EMBL" id="CZQ99844.1"/>
    </source>
</evidence>
<dbReference type="STRING" id="140314.SAMN04488076_1079"/>
<dbReference type="Proteomes" id="UP000242754">
    <property type="component" value="Unassembled WGS sequence"/>
</dbReference>
<dbReference type="OrthoDB" id="7067273at2"/>
<dbReference type="Pfam" id="PF02229">
    <property type="entry name" value="PC4"/>
    <property type="match status" value="1"/>
</dbReference>
<sequence length="70" mass="8123">MADITFEITEEIGVLSESAKGWTKELNLVSWNGRPPKYDIREWSPNHEKMGKGMTFTEEEMATLHRLLNK</sequence>
<keyword evidence="3" id="KW-1185">Reference proteome</keyword>
<dbReference type="PIRSF" id="PIRSF037246">
    <property type="entry name" value="UCP037246"/>
    <property type="match status" value="1"/>
</dbReference>
<gene>
    <name evidence="2" type="ORF">Tpal_2429</name>
</gene>
<dbReference type="EMBL" id="FJNE01000008">
    <property type="protein sequence ID" value="CZQ99844.1"/>
    <property type="molecule type" value="Genomic_DNA"/>
</dbReference>
<dbReference type="AlphaFoldDB" id="A0A143YYE1"/>
<dbReference type="RefSeq" id="WP_087033976.1">
    <property type="nucleotide sequence ID" value="NZ_FJNE01000008.1"/>
</dbReference>
<reference evidence="2 3" key="1">
    <citation type="submission" date="2016-02" db="EMBL/GenBank/DDBJ databases">
        <authorList>
            <person name="Wen L."/>
            <person name="He K."/>
            <person name="Yang H."/>
        </authorList>
    </citation>
    <scope>NUCLEOTIDE SEQUENCE [LARGE SCALE GENOMIC DNA]</scope>
    <source>
        <strain evidence="2">Trichococcus palustris</strain>
    </source>
</reference>
<protein>
    <submittedName>
        <fullName evidence="2">Transcriptional coactivator p15 (Pc4)</fullName>
    </submittedName>
</protein>
<proteinExistence type="predicted"/>
<dbReference type="Gene3D" id="2.30.31.70">
    <property type="match status" value="1"/>
</dbReference>
<accession>A0A143YYE1</accession>
<dbReference type="InterPro" id="IPR003173">
    <property type="entry name" value="PC4_C"/>
</dbReference>